<dbReference type="InterPro" id="IPR024412">
    <property type="entry name" value="Lsr2_dim_dom"/>
</dbReference>
<evidence type="ECO:0000256" key="1">
    <source>
        <dbReference type="ARBA" id="ARBA00023125"/>
    </source>
</evidence>
<dbReference type="Proteomes" id="UP000598360">
    <property type="component" value="Unassembled WGS sequence"/>
</dbReference>
<dbReference type="AlphaFoldDB" id="A0A929B6J1"/>
<evidence type="ECO:0000259" key="4">
    <source>
        <dbReference type="Pfam" id="PF23359"/>
    </source>
</evidence>
<evidence type="ECO:0000313" key="5">
    <source>
        <dbReference type="EMBL" id="MBE9374132.1"/>
    </source>
</evidence>
<evidence type="ECO:0000313" key="6">
    <source>
        <dbReference type="Proteomes" id="UP000598360"/>
    </source>
</evidence>
<dbReference type="Gene3D" id="4.10.320.10">
    <property type="entry name" value="E3-binding domain"/>
    <property type="match status" value="1"/>
</dbReference>
<evidence type="ECO:0000259" key="3">
    <source>
        <dbReference type="Pfam" id="PF11774"/>
    </source>
</evidence>
<proteinExistence type="predicted"/>
<dbReference type="Gene3D" id="3.30.60.230">
    <property type="entry name" value="Lsr2, dimerization domain"/>
    <property type="match status" value="1"/>
</dbReference>
<dbReference type="RefSeq" id="WP_193927567.1">
    <property type="nucleotide sequence ID" value="NZ_JADEYC010000009.1"/>
</dbReference>
<dbReference type="Pfam" id="PF23359">
    <property type="entry name" value="Lsr2_DNA-bd"/>
    <property type="match status" value="1"/>
</dbReference>
<dbReference type="InterPro" id="IPR042261">
    <property type="entry name" value="Lsr2-like_dimerization"/>
</dbReference>
<keyword evidence="6" id="KW-1185">Reference proteome</keyword>
<organism evidence="5 6">
    <name type="scientific">Saccharopolyspora montiporae</name>
    <dbReference type="NCBI Taxonomy" id="2781240"/>
    <lineage>
        <taxon>Bacteria</taxon>
        <taxon>Bacillati</taxon>
        <taxon>Actinomycetota</taxon>
        <taxon>Actinomycetes</taxon>
        <taxon>Pseudonocardiales</taxon>
        <taxon>Pseudonocardiaceae</taxon>
        <taxon>Saccharopolyspora</taxon>
    </lineage>
</organism>
<feature type="region of interest" description="Disordered" evidence="2">
    <location>
        <begin position="54"/>
        <end position="90"/>
    </location>
</feature>
<feature type="domain" description="Lsr2 dimerization" evidence="3">
    <location>
        <begin position="1"/>
        <end position="58"/>
    </location>
</feature>
<dbReference type="InterPro" id="IPR055370">
    <property type="entry name" value="Lsr2_DNA-bd"/>
</dbReference>
<dbReference type="GO" id="GO:0016746">
    <property type="term" value="F:acyltransferase activity"/>
    <property type="evidence" value="ECO:0007669"/>
    <property type="project" value="InterPro"/>
</dbReference>
<reference evidence="5" key="1">
    <citation type="submission" date="2020-10" db="EMBL/GenBank/DDBJ databases">
        <title>Diversity and distribution of actinomycetes associated with coral in the coast of Hainan.</title>
        <authorList>
            <person name="Li F."/>
        </authorList>
    </citation>
    <scope>NUCLEOTIDE SEQUENCE</scope>
    <source>
        <strain evidence="5">HNM0983</strain>
    </source>
</reference>
<sequence length="119" mass="12697">MAQKVTVTLVDDLDGGQADETVEFGLDGVSYQIDLSADNAGELRDALANFVSSARRAGGRKKPGPRPSSNRAAASGGGSTSADREQNQAIREWARKRGLKVSDRGRIPADIVEQYHQAN</sequence>
<protein>
    <submittedName>
        <fullName evidence="5">Lsr2 family protein</fullName>
    </submittedName>
</protein>
<comment type="caution">
    <text evidence="5">The sequence shown here is derived from an EMBL/GenBank/DDBJ whole genome shotgun (WGS) entry which is preliminary data.</text>
</comment>
<dbReference type="Pfam" id="PF11774">
    <property type="entry name" value="Lsr2"/>
    <property type="match status" value="1"/>
</dbReference>
<dbReference type="GO" id="GO:0003677">
    <property type="term" value="F:DNA binding"/>
    <property type="evidence" value="ECO:0007669"/>
    <property type="project" value="UniProtKB-KW"/>
</dbReference>
<accession>A0A929B6J1</accession>
<keyword evidence="1" id="KW-0238">DNA-binding</keyword>
<evidence type="ECO:0000256" key="2">
    <source>
        <dbReference type="SAM" id="MobiDB-lite"/>
    </source>
</evidence>
<gene>
    <name evidence="5" type="ORF">IQ251_06685</name>
</gene>
<feature type="domain" description="Lsr2 DNA-binding" evidence="4">
    <location>
        <begin position="82"/>
        <end position="118"/>
    </location>
</feature>
<dbReference type="EMBL" id="JADEYC010000009">
    <property type="protein sequence ID" value="MBE9374132.1"/>
    <property type="molecule type" value="Genomic_DNA"/>
</dbReference>
<dbReference type="InterPro" id="IPR036625">
    <property type="entry name" value="E3-bd_dom_sf"/>
</dbReference>
<name>A0A929B6J1_9PSEU</name>